<evidence type="ECO:0000256" key="7">
    <source>
        <dbReference type="SAM" id="Phobius"/>
    </source>
</evidence>
<evidence type="ECO:0000256" key="6">
    <source>
        <dbReference type="PROSITE-ProRule" id="PRU00284"/>
    </source>
</evidence>
<gene>
    <name evidence="10" type="ORF">E3U55_14325</name>
</gene>
<dbReference type="GO" id="GO:0007165">
    <property type="term" value="P:signal transduction"/>
    <property type="evidence" value="ECO:0007669"/>
    <property type="project" value="UniProtKB-KW"/>
</dbReference>
<evidence type="ECO:0000256" key="1">
    <source>
        <dbReference type="ARBA" id="ARBA00004236"/>
    </source>
</evidence>
<dbReference type="InterPro" id="IPR024478">
    <property type="entry name" value="HlyB_4HB_MCP"/>
</dbReference>
<name>A0A4Y8IGR6_9BACI</name>
<dbReference type="AlphaFoldDB" id="A0A4Y8IGR6"/>
<organism evidence="10 11">
    <name type="scientific">Filobacillus milosensis</name>
    <dbReference type="NCBI Taxonomy" id="94137"/>
    <lineage>
        <taxon>Bacteria</taxon>
        <taxon>Bacillati</taxon>
        <taxon>Bacillota</taxon>
        <taxon>Bacilli</taxon>
        <taxon>Bacillales</taxon>
        <taxon>Bacillaceae</taxon>
        <taxon>Filobacillus</taxon>
    </lineage>
</organism>
<dbReference type="PROSITE" id="PS50111">
    <property type="entry name" value="CHEMOTAXIS_TRANSDUC_2"/>
    <property type="match status" value="1"/>
</dbReference>
<keyword evidence="3 7" id="KW-0472">Membrane</keyword>
<dbReference type="OrthoDB" id="2168386at2"/>
<evidence type="ECO:0000259" key="8">
    <source>
        <dbReference type="PROSITE" id="PS50111"/>
    </source>
</evidence>
<keyword evidence="7" id="KW-1133">Transmembrane helix</keyword>
<keyword evidence="2" id="KW-1003">Cell membrane</keyword>
<evidence type="ECO:0000256" key="4">
    <source>
        <dbReference type="ARBA" id="ARBA00023224"/>
    </source>
</evidence>
<evidence type="ECO:0000256" key="3">
    <source>
        <dbReference type="ARBA" id="ARBA00023136"/>
    </source>
</evidence>
<comment type="caution">
    <text evidence="10">The sequence shown here is derived from an EMBL/GenBank/DDBJ whole genome shotgun (WGS) entry which is preliminary data.</text>
</comment>
<dbReference type="InterPro" id="IPR004089">
    <property type="entry name" value="MCPsignal_dom"/>
</dbReference>
<dbReference type="Proteomes" id="UP000297975">
    <property type="component" value="Unassembled WGS sequence"/>
</dbReference>
<feature type="domain" description="HAMP" evidence="9">
    <location>
        <begin position="206"/>
        <end position="259"/>
    </location>
</feature>
<comment type="similarity">
    <text evidence="5">Belongs to the methyl-accepting chemotaxis (MCP) protein family.</text>
</comment>
<dbReference type="PROSITE" id="PS50885">
    <property type="entry name" value="HAMP"/>
    <property type="match status" value="1"/>
</dbReference>
<dbReference type="SMART" id="SM00283">
    <property type="entry name" value="MA"/>
    <property type="match status" value="1"/>
</dbReference>
<keyword evidence="11" id="KW-1185">Reference proteome</keyword>
<dbReference type="Pfam" id="PF00015">
    <property type="entry name" value="MCPsignal"/>
    <property type="match status" value="1"/>
</dbReference>
<dbReference type="SUPFAM" id="SSF58104">
    <property type="entry name" value="Methyl-accepting chemotaxis protein (MCP) signaling domain"/>
    <property type="match status" value="1"/>
</dbReference>
<accession>A0A4Y8IGR6</accession>
<feature type="domain" description="Methyl-accepting transducer" evidence="8">
    <location>
        <begin position="278"/>
        <end position="528"/>
    </location>
</feature>
<keyword evidence="7" id="KW-0812">Transmembrane</keyword>
<protein>
    <submittedName>
        <fullName evidence="10">HAMP domain-containing protein</fullName>
    </submittedName>
</protein>
<reference evidence="10 11" key="1">
    <citation type="submission" date="2019-03" db="EMBL/GenBank/DDBJ databases">
        <authorList>
            <person name="He R.-H."/>
        </authorList>
    </citation>
    <scope>NUCLEOTIDE SEQUENCE [LARGE SCALE GENOMIC DNA]</scope>
    <source>
        <strain evidence="11">SH 714</strain>
    </source>
</reference>
<dbReference type="PANTHER" id="PTHR32089">
    <property type="entry name" value="METHYL-ACCEPTING CHEMOTAXIS PROTEIN MCPB"/>
    <property type="match status" value="1"/>
</dbReference>
<feature type="transmembrane region" description="Helical" evidence="7">
    <location>
        <begin position="12"/>
        <end position="35"/>
    </location>
</feature>
<comment type="subcellular location">
    <subcellularLocation>
        <location evidence="1">Cell membrane</location>
    </subcellularLocation>
</comment>
<evidence type="ECO:0000256" key="2">
    <source>
        <dbReference type="ARBA" id="ARBA00022475"/>
    </source>
</evidence>
<dbReference type="CDD" id="cd06225">
    <property type="entry name" value="HAMP"/>
    <property type="match status" value="1"/>
</dbReference>
<dbReference type="EMBL" id="SOPW01000018">
    <property type="protein sequence ID" value="TFB14221.1"/>
    <property type="molecule type" value="Genomic_DNA"/>
</dbReference>
<feature type="transmembrane region" description="Helical" evidence="7">
    <location>
        <begin position="181"/>
        <end position="209"/>
    </location>
</feature>
<dbReference type="InterPro" id="IPR003660">
    <property type="entry name" value="HAMP_dom"/>
</dbReference>
<dbReference type="GO" id="GO:0005886">
    <property type="term" value="C:plasma membrane"/>
    <property type="evidence" value="ECO:0007669"/>
    <property type="project" value="UniProtKB-SubCell"/>
</dbReference>
<evidence type="ECO:0000256" key="5">
    <source>
        <dbReference type="ARBA" id="ARBA00029447"/>
    </source>
</evidence>
<sequence>MKLMKFKSIKGKIFFGFSLVILLVLMLGTFNYYAINMVNKDTENIVEDELPSLVANEKLAFNMSQRIALTRGYILYGDEEFKNRYNEYTQRSLEEQELLLEQTDSEEVKALIDKSNEWRQLVDYDVFLAYDSGNEEKATRILLEEVQPMAREIMDGFEKLSEEGEASIEASGQDIIEAGNFVLFIGMIVSVLVVLIAIVTALVTARVIANPIKVVMNRMKAISEGDLSHEPLETKSRDEVGQLVVATNDMNDSMRKLLQQISNMTDTVSSHSEGLTQSANEVKDGAEQITTTMQEIASGSESQANSASDLSDYMSSFATKVEEANSNGDSIYQSSDEVLTLTKDGSQLMQSSVNQMSMIDDLVQNAVVKVKGLDHQSQEISKLVSVIRDIAEQTNLLALNAAIEAARAGEQGKGFAVVADEVRKLAEQVGDSVTEITGIVDGIQVESSGVVTSLQDGYSEVEKGTEQIKATGETFDKITGAVNNMADRIQAVTNNLSTISSNTQEMNSSVQEIASISEESAAGVEETSASAEQVNSSMEEVASSSDELSKLAEELNGLVRQFKL</sequence>
<evidence type="ECO:0000313" key="10">
    <source>
        <dbReference type="EMBL" id="TFB14221.1"/>
    </source>
</evidence>
<evidence type="ECO:0000259" key="9">
    <source>
        <dbReference type="PROSITE" id="PS50885"/>
    </source>
</evidence>
<dbReference type="Gene3D" id="1.10.287.950">
    <property type="entry name" value="Methyl-accepting chemotaxis protein"/>
    <property type="match status" value="1"/>
</dbReference>
<dbReference type="Pfam" id="PF00672">
    <property type="entry name" value="HAMP"/>
    <property type="match status" value="1"/>
</dbReference>
<proteinExistence type="inferred from homology"/>
<dbReference type="SMART" id="SM00304">
    <property type="entry name" value="HAMP"/>
    <property type="match status" value="1"/>
</dbReference>
<keyword evidence="4 6" id="KW-0807">Transducer</keyword>
<dbReference type="PANTHER" id="PTHR32089:SF114">
    <property type="entry name" value="METHYL-ACCEPTING CHEMOTAXIS PROTEIN MCPB"/>
    <property type="match status" value="1"/>
</dbReference>
<evidence type="ECO:0000313" key="11">
    <source>
        <dbReference type="Proteomes" id="UP000297975"/>
    </source>
</evidence>
<dbReference type="Pfam" id="PF12729">
    <property type="entry name" value="4HB_MCP_1"/>
    <property type="match status" value="1"/>
</dbReference>
<dbReference type="CDD" id="cd11386">
    <property type="entry name" value="MCP_signal"/>
    <property type="match status" value="1"/>
</dbReference>